<dbReference type="PRINTS" id="PR00400">
    <property type="entry name" value="TETREPRESSOR"/>
</dbReference>
<evidence type="ECO:0000313" key="8">
    <source>
        <dbReference type="EMBL" id="TDK92316.1"/>
    </source>
</evidence>
<keyword evidence="3 5" id="KW-0238">DNA-binding</keyword>
<dbReference type="OrthoDB" id="3819648at2"/>
<dbReference type="GO" id="GO:0045892">
    <property type="term" value="P:negative regulation of DNA-templated transcription"/>
    <property type="evidence" value="ECO:0007669"/>
    <property type="project" value="InterPro"/>
</dbReference>
<comment type="caution">
    <text evidence="7">The sequence shown here is derived from an EMBL/GenBank/DDBJ whole genome shotgun (WGS) entry which is preliminary data.</text>
</comment>
<evidence type="ECO:0000259" key="6">
    <source>
        <dbReference type="PROSITE" id="PS50977"/>
    </source>
</evidence>
<keyword evidence="2" id="KW-0805">Transcription regulation</keyword>
<dbReference type="RefSeq" id="WP_064859218.1">
    <property type="nucleotide sequence ID" value="NZ_LZSF01000134.1"/>
</dbReference>
<evidence type="ECO:0000256" key="2">
    <source>
        <dbReference type="ARBA" id="ARBA00023015"/>
    </source>
</evidence>
<evidence type="ECO:0000313" key="9">
    <source>
        <dbReference type="Proteomes" id="UP000093962"/>
    </source>
</evidence>
<reference evidence="8 10" key="2">
    <citation type="submission" date="2019-01" db="EMBL/GenBank/DDBJ databases">
        <title>High-quality-draft genome sequences of five non-tuberculosis mycobacteriaceae isolated from a nosocomial environment.</title>
        <authorList>
            <person name="Tiago I."/>
            <person name="Alarico S."/>
            <person name="Pereira S.G."/>
            <person name="Coelho C."/>
            <person name="Maranha A."/>
            <person name="Empadinhas N."/>
        </authorList>
    </citation>
    <scope>NUCLEOTIDE SEQUENCE [LARGE SCALE GENOMIC DNA]</scope>
    <source>
        <strain evidence="8 10">24AIII</strain>
    </source>
</reference>
<dbReference type="Gene3D" id="1.10.357.10">
    <property type="entry name" value="Tetracycline Repressor, domain 2"/>
    <property type="match status" value="1"/>
</dbReference>
<reference evidence="7 9" key="1">
    <citation type="submission" date="2016-06" db="EMBL/GenBank/DDBJ databases">
        <authorList>
            <person name="Kjaerup R.B."/>
            <person name="Dalgaard T.S."/>
            <person name="Juul-Madsen H.R."/>
        </authorList>
    </citation>
    <scope>NUCLEOTIDE SEQUENCE [LARGE SCALE GENOMIC DNA]</scope>
    <source>
        <strain evidence="7 9">1199456.5</strain>
    </source>
</reference>
<dbReference type="Pfam" id="PF02909">
    <property type="entry name" value="TetR_C_1"/>
    <property type="match status" value="1"/>
</dbReference>
<dbReference type="SUPFAM" id="SSF48498">
    <property type="entry name" value="Tetracyclin repressor-like, C-terminal domain"/>
    <property type="match status" value="1"/>
</dbReference>
<dbReference type="SUPFAM" id="SSF46689">
    <property type="entry name" value="Homeodomain-like"/>
    <property type="match status" value="1"/>
</dbReference>
<dbReference type="InterPro" id="IPR036271">
    <property type="entry name" value="Tet_transcr_reg_TetR-rel_C_sf"/>
</dbReference>
<evidence type="ECO:0000256" key="5">
    <source>
        <dbReference type="PROSITE-ProRule" id="PRU00335"/>
    </source>
</evidence>
<evidence type="ECO:0000256" key="1">
    <source>
        <dbReference type="ARBA" id="ARBA00022491"/>
    </source>
</evidence>
<dbReference type="PANTHER" id="PTHR30055:SF234">
    <property type="entry name" value="HTH-TYPE TRANSCRIPTIONAL REGULATOR BETI"/>
    <property type="match status" value="1"/>
</dbReference>
<dbReference type="InterPro" id="IPR001647">
    <property type="entry name" value="HTH_TetR"/>
</dbReference>
<evidence type="ECO:0000313" key="7">
    <source>
        <dbReference type="EMBL" id="OBA86869.1"/>
    </source>
</evidence>
<dbReference type="GO" id="GO:0000976">
    <property type="term" value="F:transcription cis-regulatory region binding"/>
    <property type="evidence" value="ECO:0007669"/>
    <property type="project" value="TreeGrafter"/>
</dbReference>
<organism evidence="7 9">
    <name type="scientific">Mycolicibacterium mucogenicum</name>
    <name type="common">Mycobacterium mucogenicum</name>
    <dbReference type="NCBI Taxonomy" id="56689"/>
    <lineage>
        <taxon>Bacteria</taxon>
        <taxon>Bacillati</taxon>
        <taxon>Actinomycetota</taxon>
        <taxon>Actinomycetes</taxon>
        <taxon>Mycobacteriales</taxon>
        <taxon>Mycobacteriaceae</taxon>
        <taxon>Mycolicibacterium</taxon>
    </lineage>
</organism>
<evidence type="ECO:0000313" key="10">
    <source>
        <dbReference type="Proteomes" id="UP000294929"/>
    </source>
</evidence>
<gene>
    <name evidence="7" type="ORF">A5642_21745</name>
    <name evidence="8" type="ORF">EUA03_04080</name>
</gene>
<evidence type="ECO:0000256" key="3">
    <source>
        <dbReference type="ARBA" id="ARBA00023125"/>
    </source>
</evidence>
<dbReference type="EMBL" id="SDLO01000003">
    <property type="protein sequence ID" value="TDK92316.1"/>
    <property type="molecule type" value="Genomic_DNA"/>
</dbReference>
<dbReference type="Proteomes" id="UP000294929">
    <property type="component" value="Unassembled WGS sequence"/>
</dbReference>
<dbReference type="InterPro" id="IPR004111">
    <property type="entry name" value="Repressor_TetR_C"/>
</dbReference>
<dbReference type="PANTHER" id="PTHR30055">
    <property type="entry name" value="HTH-TYPE TRANSCRIPTIONAL REGULATOR RUTR"/>
    <property type="match status" value="1"/>
</dbReference>
<dbReference type="PROSITE" id="PS50977">
    <property type="entry name" value="HTH_TETR_2"/>
    <property type="match status" value="1"/>
</dbReference>
<dbReference type="EMBL" id="LZSF01000134">
    <property type="protein sequence ID" value="OBA86869.1"/>
    <property type="molecule type" value="Genomic_DNA"/>
</dbReference>
<dbReference type="Gene3D" id="1.10.10.60">
    <property type="entry name" value="Homeodomain-like"/>
    <property type="match status" value="1"/>
</dbReference>
<dbReference type="InterPro" id="IPR050109">
    <property type="entry name" value="HTH-type_TetR-like_transc_reg"/>
</dbReference>
<dbReference type="AlphaFoldDB" id="A0A1A0MN02"/>
<dbReference type="Proteomes" id="UP000093962">
    <property type="component" value="Unassembled WGS sequence"/>
</dbReference>
<keyword evidence="4" id="KW-0804">Transcription</keyword>
<proteinExistence type="predicted"/>
<feature type="domain" description="HTH tetR-type" evidence="6">
    <location>
        <begin position="5"/>
        <end position="65"/>
    </location>
</feature>
<sequence length="213" mass="23011">MVKRGLTRDVLVAVAHQYVAINGLDALTMRRLAAAAGVSPGAPYKHFRDRKDLQRSMADAIYATIDLSDIDVAKPSITQVKDCCRRMRAAMLAFRDGGRIIAGTYAPLPATLKLSATLATLLNAVTAPLHSPGQLAALLRSYTTGFVIDEQAYLELKASDEWDELVGQINEAGGHQRPSDTDDLIAVLTGDRDQRFDSGLDMILTGLVRTATT</sequence>
<accession>A0A1A0MN02</accession>
<name>A0A1A0MN02_MYCMU</name>
<protein>
    <submittedName>
        <fullName evidence="8">TetR/AcrR family transcriptional regulator</fullName>
    </submittedName>
</protein>
<feature type="DNA-binding region" description="H-T-H motif" evidence="5">
    <location>
        <begin position="28"/>
        <end position="47"/>
    </location>
</feature>
<dbReference type="InterPro" id="IPR003012">
    <property type="entry name" value="Tet_transcr_reg_TetR"/>
</dbReference>
<dbReference type="InterPro" id="IPR009057">
    <property type="entry name" value="Homeodomain-like_sf"/>
</dbReference>
<keyword evidence="1" id="KW-0678">Repressor</keyword>
<dbReference type="Pfam" id="PF00440">
    <property type="entry name" value="TetR_N"/>
    <property type="match status" value="1"/>
</dbReference>
<dbReference type="GO" id="GO:0046677">
    <property type="term" value="P:response to antibiotic"/>
    <property type="evidence" value="ECO:0007669"/>
    <property type="project" value="InterPro"/>
</dbReference>
<dbReference type="GO" id="GO:0003700">
    <property type="term" value="F:DNA-binding transcription factor activity"/>
    <property type="evidence" value="ECO:0007669"/>
    <property type="project" value="TreeGrafter"/>
</dbReference>
<evidence type="ECO:0000256" key="4">
    <source>
        <dbReference type="ARBA" id="ARBA00023163"/>
    </source>
</evidence>